<keyword evidence="1" id="KW-0472">Membrane</keyword>
<proteinExistence type="predicted"/>
<dbReference type="RefSeq" id="WP_367724909.1">
    <property type="nucleotide sequence ID" value="NZ_JBFOCH010000040.1"/>
</dbReference>
<reference evidence="3 4" key="1">
    <citation type="submission" date="2024-06" db="EMBL/GenBank/DDBJ databases">
        <authorList>
            <person name="Tuo L."/>
        </authorList>
    </citation>
    <scope>NUCLEOTIDE SEQUENCE [LARGE SCALE GENOMIC DNA]</scope>
    <source>
        <strain evidence="3 4">ZMM04-5</strain>
    </source>
</reference>
<sequence length="96" mass="10205">MATIHAAPTHHAARASTAAVLAVVTAAAGFLRALKNRREIYRLGELSDTQLADIGLTRADLGVVVDLPFVRDPTAHLGVLAEARQREVEALARQVA</sequence>
<evidence type="ECO:0000259" key="2">
    <source>
        <dbReference type="Pfam" id="PF06568"/>
    </source>
</evidence>
<comment type="caution">
    <text evidence="3">The sequence shown here is derived from an EMBL/GenBank/DDBJ whole genome shotgun (WGS) entry which is preliminary data.</text>
</comment>
<evidence type="ECO:0000313" key="3">
    <source>
        <dbReference type="EMBL" id="MEW9807726.1"/>
    </source>
</evidence>
<gene>
    <name evidence="3" type="ORF">ABUE31_17180</name>
</gene>
<accession>A0ABV3R330</accession>
<name>A0ABV3R330_9HYPH</name>
<protein>
    <submittedName>
        <fullName evidence="3">DUF1127 domain-containing protein</fullName>
    </submittedName>
</protein>
<dbReference type="InterPro" id="IPR009506">
    <property type="entry name" value="YjiS-like"/>
</dbReference>
<dbReference type="Pfam" id="PF06568">
    <property type="entry name" value="YjiS-like"/>
    <property type="match status" value="1"/>
</dbReference>
<feature type="transmembrane region" description="Helical" evidence="1">
    <location>
        <begin position="12"/>
        <end position="34"/>
    </location>
</feature>
<evidence type="ECO:0000256" key="1">
    <source>
        <dbReference type="SAM" id="Phobius"/>
    </source>
</evidence>
<dbReference type="EMBL" id="JBFOCI010000005">
    <property type="protein sequence ID" value="MEW9807726.1"/>
    <property type="molecule type" value="Genomic_DNA"/>
</dbReference>
<feature type="domain" description="YjiS-like" evidence="2">
    <location>
        <begin position="32"/>
        <end position="61"/>
    </location>
</feature>
<keyword evidence="4" id="KW-1185">Reference proteome</keyword>
<evidence type="ECO:0000313" key="4">
    <source>
        <dbReference type="Proteomes" id="UP001556196"/>
    </source>
</evidence>
<keyword evidence="1" id="KW-0812">Transmembrane</keyword>
<organism evidence="3 4">
    <name type="scientific">Mesorhizobium marinum</name>
    <dbReference type="NCBI Taxonomy" id="3228790"/>
    <lineage>
        <taxon>Bacteria</taxon>
        <taxon>Pseudomonadati</taxon>
        <taxon>Pseudomonadota</taxon>
        <taxon>Alphaproteobacteria</taxon>
        <taxon>Hyphomicrobiales</taxon>
        <taxon>Phyllobacteriaceae</taxon>
        <taxon>Mesorhizobium</taxon>
    </lineage>
</organism>
<dbReference type="Proteomes" id="UP001556196">
    <property type="component" value="Unassembled WGS sequence"/>
</dbReference>
<keyword evidence="1" id="KW-1133">Transmembrane helix</keyword>